<evidence type="ECO:0000313" key="4">
    <source>
        <dbReference type="EMBL" id="KAK9820525.1"/>
    </source>
</evidence>
<feature type="compositionally biased region" description="Basic and acidic residues" evidence="2">
    <location>
        <begin position="130"/>
        <end position="142"/>
    </location>
</feature>
<comment type="caution">
    <text evidence="4">The sequence shown here is derived from an EMBL/GenBank/DDBJ whole genome shotgun (WGS) entry which is preliminary data.</text>
</comment>
<dbReference type="EMBL" id="JALJOR010000003">
    <property type="protein sequence ID" value="KAK9820525.1"/>
    <property type="molecule type" value="Genomic_DNA"/>
</dbReference>
<reference evidence="4 5" key="1">
    <citation type="journal article" date="2024" name="Nat. Commun.">
        <title>Phylogenomics reveals the evolutionary origins of lichenization in chlorophyte algae.</title>
        <authorList>
            <person name="Puginier C."/>
            <person name="Libourel C."/>
            <person name="Otte J."/>
            <person name="Skaloud P."/>
            <person name="Haon M."/>
            <person name="Grisel S."/>
            <person name="Petersen M."/>
            <person name="Berrin J.G."/>
            <person name="Delaux P.M."/>
            <person name="Dal Grande F."/>
            <person name="Keller J."/>
        </authorList>
    </citation>
    <scope>NUCLEOTIDE SEQUENCE [LARGE SCALE GENOMIC DNA]</scope>
    <source>
        <strain evidence="4 5">SAG 2043</strain>
    </source>
</reference>
<dbReference type="InterPro" id="IPR001623">
    <property type="entry name" value="DnaJ_domain"/>
</dbReference>
<evidence type="ECO:0000259" key="3">
    <source>
        <dbReference type="PROSITE" id="PS50076"/>
    </source>
</evidence>
<feature type="region of interest" description="Disordered" evidence="2">
    <location>
        <begin position="89"/>
        <end position="154"/>
    </location>
</feature>
<accession>A0AAW1QGI3</accession>
<dbReference type="InterPro" id="IPR036869">
    <property type="entry name" value="J_dom_sf"/>
</dbReference>
<keyword evidence="5" id="KW-1185">Reference proteome</keyword>
<dbReference type="AlphaFoldDB" id="A0AAW1QGI3"/>
<sequence>MNLGTICQDFMHQADALEELCGAYEAALCMVRGIGAKLQVEPGLGRPVAAAARAQPKPMKSQADTTTSIAPQAGGLESCVAAPTTAAQFGKGPASTAAGGPASQALNEPPGASDNAPPAATASGSGAFVPDRRAAAAKEAEAAKQAPSHPAGHVAMPAKVQTVQGGVVELQRETAWQEAGYAELEADEWERRRLEVARQAEEARRLKKQRRQAAETQQRLTARLEDHRAALAHQQSQAVEKDRLRTIVRQRLQKKVARAKTMHAVLCALGIPVAQGTLVVTKDLVQKAYKKALLQYHPDRHASKPLEVQIECEEIFKLLNSRAAR</sequence>
<dbReference type="Gene3D" id="1.10.287.110">
    <property type="entry name" value="DnaJ domain"/>
    <property type="match status" value="1"/>
</dbReference>
<protein>
    <recommendedName>
        <fullName evidence="3">J domain-containing protein</fullName>
    </recommendedName>
</protein>
<dbReference type="SUPFAM" id="SSF46565">
    <property type="entry name" value="Chaperone J-domain"/>
    <property type="match status" value="1"/>
</dbReference>
<gene>
    <name evidence="4" type="ORF">WJX72_011312</name>
</gene>
<evidence type="ECO:0000256" key="2">
    <source>
        <dbReference type="SAM" id="MobiDB-lite"/>
    </source>
</evidence>
<dbReference type="Proteomes" id="UP001489004">
    <property type="component" value="Unassembled WGS sequence"/>
</dbReference>
<dbReference type="PANTHER" id="PTHR36335:SF1">
    <property type="entry name" value="CHAPERONE DNAJ-DOMAIN SUPERFAMILY PROTEIN"/>
    <property type="match status" value="1"/>
</dbReference>
<name>A0AAW1QGI3_9CHLO</name>
<keyword evidence="1" id="KW-0175">Coiled coil</keyword>
<feature type="domain" description="J" evidence="3">
    <location>
        <begin position="264"/>
        <end position="325"/>
    </location>
</feature>
<dbReference type="PANTHER" id="PTHR36335">
    <property type="entry name" value="CHAPERONE DNAJ-DOMAIN SUPERFAMILY PROTEIN"/>
    <property type="match status" value="1"/>
</dbReference>
<feature type="coiled-coil region" evidence="1">
    <location>
        <begin position="186"/>
        <end position="237"/>
    </location>
</feature>
<proteinExistence type="predicted"/>
<feature type="compositionally biased region" description="Low complexity" evidence="2">
    <location>
        <begin position="116"/>
        <end position="127"/>
    </location>
</feature>
<feature type="compositionally biased region" description="Low complexity" evidence="2">
    <location>
        <begin position="90"/>
        <end position="103"/>
    </location>
</feature>
<dbReference type="CDD" id="cd06257">
    <property type="entry name" value="DnaJ"/>
    <property type="match status" value="1"/>
</dbReference>
<evidence type="ECO:0000313" key="5">
    <source>
        <dbReference type="Proteomes" id="UP001489004"/>
    </source>
</evidence>
<evidence type="ECO:0000256" key="1">
    <source>
        <dbReference type="SAM" id="Coils"/>
    </source>
</evidence>
<organism evidence="4 5">
    <name type="scientific">[Myrmecia] bisecta</name>
    <dbReference type="NCBI Taxonomy" id="41462"/>
    <lineage>
        <taxon>Eukaryota</taxon>
        <taxon>Viridiplantae</taxon>
        <taxon>Chlorophyta</taxon>
        <taxon>core chlorophytes</taxon>
        <taxon>Trebouxiophyceae</taxon>
        <taxon>Trebouxiales</taxon>
        <taxon>Trebouxiaceae</taxon>
        <taxon>Myrmecia</taxon>
    </lineage>
</organism>
<dbReference type="PROSITE" id="PS50076">
    <property type="entry name" value="DNAJ_2"/>
    <property type="match status" value="1"/>
</dbReference>